<organism evidence="1 2">
    <name type="scientific">Elysia marginata</name>
    <dbReference type="NCBI Taxonomy" id="1093978"/>
    <lineage>
        <taxon>Eukaryota</taxon>
        <taxon>Metazoa</taxon>
        <taxon>Spiralia</taxon>
        <taxon>Lophotrochozoa</taxon>
        <taxon>Mollusca</taxon>
        <taxon>Gastropoda</taxon>
        <taxon>Heterobranchia</taxon>
        <taxon>Euthyneura</taxon>
        <taxon>Panpulmonata</taxon>
        <taxon>Sacoglossa</taxon>
        <taxon>Placobranchoidea</taxon>
        <taxon>Plakobranchidae</taxon>
        <taxon>Elysia</taxon>
    </lineage>
</organism>
<name>A0AAV4GHC1_9GAST</name>
<dbReference type="PANTHER" id="PTHR21027">
    <property type="entry name" value="TRNA-SPLICING ENDONUCLEASE SUBUNIT SEN54"/>
    <property type="match status" value="1"/>
</dbReference>
<dbReference type="EMBL" id="BMAT01008402">
    <property type="protein sequence ID" value="GFR84348.1"/>
    <property type="molecule type" value="Genomic_DNA"/>
</dbReference>
<dbReference type="GO" id="GO:0004519">
    <property type="term" value="F:endonuclease activity"/>
    <property type="evidence" value="ECO:0007669"/>
    <property type="project" value="UniProtKB-KW"/>
</dbReference>
<dbReference type="InterPro" id="IPR024337">
    <property type="entry name" value="tRNA_splic_suSen54"/>
</dbReference>
<evidence type="ECO:0000313" key="2">
    <source>
        <dbReference type="Proteomes" id="UP000762676"/>
    </source>
</evidence>
<protein>
    <submittedName>
        <fullName evidence="1">tRNA-splicing endonuclease subunit Sen54-like</fullName>
    </submittedName>
</protein>
<evidence type="ECO:0000313" key="1">
    <source>
        <dbReference type="EMBL" id="GFR84348.1"/>
    </source>
</evidence>
<dbReference type="GO" id="GO:0000379">
    <property type="term" value="P:tRNA-type intron splice site recognition and cleavage"/>
    <property type="evidence" value="ECO:0007669"/>
    <property type="project" value="TreeGrafter"/>
</dbReference>
<keyword evidence="1" id="KW-0255">Endonuclease</keyword>
<gene>
    <name evidence="1" type="ORF">ElyMa_004148200</name>
</gene>
<proteinExistence type="predicted"/>
<reference evidence="1 2" key="1">
    <citation type="journal article" date="2021" name="Elife">
        <title>Chloroplast acquisition without the gene transfer in kleptoplastic sea slugs, Plakobranchus ocellatus.</title>
        <authorList>
            <person name="Maeda T."/>
            <person name="Takahashi S."/>
            <person name="Yoshida T."/>
            <person name="Shimamura S."/>
            <person name="Takaki Y."/>
            <person name="Nagai Y."/>
            <person name="Toyoda A."/>
            <person name="Suzuki Y."/>
            <person name="Arimoto A."/>
            <person name="Ishii H."/>
            <person name="Satoh N."/>
            <person name="Nishiyama T."/>
            <person name="Hasebe M."/>
            <person name="Maruyama T."/>
            <person name="Minagawa J."/>
            <person name="Obokata J."/>
            <person name="Shigenobu S."/>
        </authorList>
    </citation>
    <scope>NUCLEOTIDE SEQUENCE [LARGE SCALE GENOMIC DNA]</scope>
</reference>
<dbReference type="AlphaFoldDB" id="A0AAV4GHC1"/>
<dbReference type="Proteomes" id="UP000762676">
    <property type="component" value="Unassembled WGS sequence"/>
</dbReference>
<keyword evidence="1" id="KW-0540">Nuclease</keyword>
<comment type="caution">
    <text evidence="1">The sequence shown here is derived from an EMBL/GenBank/DDBJ whole genome shotgun (WGS) entry which is preliminary data.</text>
</comment>
<sequence>MKKPPIKARNWAEYKKKSRAALAGSSARTPVDHLWQGDVTPLVKPEDAWSKQTILDRLDVIQLADNDTLLPNQDCMVDLKVSYCVHLPDSQFKKSMPGTPDHRVCVIRSKEIERPQMGHDREKEVDWWAIFVSIHDSRHCVQRMLACLGPLAWQGLVRLDTRQCRQVLIGAVH</sequence>
<accession>A0AAV4GHC1</accession>
<dbReference type="PANTHER" id="PTHR21027:SF1">
    <property type="entry name" value="TRNA-SPLICING ENDONUCLEASE SUBUNIT SEN54"/>
    <property type="match status" value="1"/>
</dbReference>
<keyword evidence="1" id="KW-0378">Hydrolase</keyword>
<keyword evidence="2" id="KW-1185">Reference proteome</keyword>
<dbReference type="GO" id="GO:0000214">
    <property type="term" value="C:tRNA-intron endonuclease complex"/>
    <property type="evidence" value="ECO:0007669"/>
    <property type="project" value="TreeGrafter"/>
</dbReference>